<dbReference type="EMBL" id="CP020465">
    <property type="protein sequence ID" value="ASP47017.1"/>
    <property type="molecule type" value="Genomic_DNA"/>
</dbReference>
<dbReference type="KEGG" id="cber:B5D82_04045"/>
<gene>
    <name evidence="1" type="ORF">B5D82_04045</name>
</gene>
<dbReference type="OrthoDB" id="1149978at2"/>
<name>A0A222G523_9GAMM</name>
<protein>
    <submittedName>
        <fullName evidence="1">Uncharacterized protein</fullName>
    </submittedName>
</protein>
<dbReference type="RefSeq" id="WP_081149437.1">
    <property type="nucleotide sequence ID" value="NZ_CP020465.1"/>
</dbReference>
<dbReference type="AlphaFoldDB" id="A0A222G523"/>
<accession>A0A222G523</accession>
<dbReference type="Proteomes" id="UP000202259">
    <property type="component" value="Chromosome"/>
</dbReference>
<keyword evidence="2" id="KW-1185">Reference proteome</keyword>
<proteinExistence type="predicted"/>
<organism evidence="1 2">
    <name type="scientific">Cognaticolwellia beringensis</name>
    <dbReference type="NCBI Taxonomy" id="1967665"/>
    <lineage>
        <taxon>Bacteria</taxon>
        <taxon>Pseudomonadati</taxon>
        <taxon>Pseudomonadota</taxon>
        <taxon>Gammaproteobacteria</taxon>
        <taxon>Alteromonadales</taxon>
        <taxon>Colwelliaceae</taxon>
        <taxon>Cognaticolwellia</taxon>
    </lineage>
</organism>
<sequence length="224" mass="25729">MTIFTKELSSIAHYQKYPNLIPWIGDGYDEAKHKLLILGESHYLDKDSQYHHNPEEWYAGVDVSAFKDLGWMKTANIIRNGLKDGWKKKSKLIYKNLSKALIESKVEEFAIEQPFQKVCYLNYFQRPAEKTGKSIEVSPMDSKVSADVVSEVTAIVKPDIVIFSSTLAWNHAKKSNLISELKERGIKCARVPHAGMPWWNRVSKKYDNKTGKYYFIDFITSAVS</sequence>
<evidence type="ECO:0000313" key="2">
    <source>
        <dbReference type="Proteomes" id="UP000202259"/>
    </source>
</evidence>
<reference evidence="1 2" key="1">
    <citation type="submission" date="2017-08" db="EMBL/GenBank/DDBJ databases">
        <title>Complete genome of Colwellia sp. NB097-1, a psychrophile bacterium ioslated from Bering Sea.</title>
        <authorList>
            <person name="Chen X."/>
        </authorList>
    </citation>
    <scope>NUCLEOTIDE SEQUENCE [LARGE SCALE GENOMIC DNA]</scope>
    <source>
        <strain evidence="1 2">NB097-1</strain>
    </source>
</reference>
<evidence type="ECO:0000313" key="1">
    <source>
        <dbReference type="EMBL" id="ASP47017.1"/>
    </source>
</evidence>